<gene>
    <name evidence="6" type="ORF">UX55_C0032G0004</name>
</gene>
<dbReference type="GO" id="GO:0030313">
    <property type="term" value="C:cell envelope"/>
    <property type="evidence" value="ECO:0007669"/>
    <property type="project" value="UniProtKB-SubCell"/>
</dbReference>
<keyword evidence="2" id="KW-0479">Metal-binding</keyword>
<dbReference type="Pfam" id="PF13473">
    <property type="entry name" value="Cupredoxin_1"/>
    <property type="match status" value="1"/>
</dbReference>
<comment type="caution">
    <text evidence="6">The sequence shown here is derived from an EMBL/GenBank/DDBJ whole genome shotgun (WGS) entry which is preliminary data.</text>
</comment>
<evidence type="ECO:0000256" key="1">
    <source>
        <dbReference type="ARBA" id="ARBA00004196"/>
    </source>
</evidence>
<feature type="transmembrane region" description="Helical" evidence="4">
    <location>
        <begin position="6"/>
        <end position="25"/>
    </location>
</feature>
<dbReference type="Proteomes" id="UP000034202">
    <property type="component" value="Unassembled WGS sequence"/>
</dbReference>
<dbReference type="PANTHER" id="PTHR42838">
    <property type="entry name" value="CYTOCHROME C OXIDASE SUBUNIT II"/>
    <property type="match status" value="1"/>
</dbReference>
<feature type="domain" description="EfeO-type cupredoxin-like" evidence="5">
    <location>
        <begin position="42"/>
        <end position="135"/>
    </location>
</feature>
<dbReference type="AlphaFoldDB" id="A0A0G1Q4F0"/>
<keyword evidence="4" id="KW-0812">Transmembrane</keyword>
<keyword evidence="4" id="KW-0472">Membrane</keyword>
<keyword evidence="4" id="KW-1133">Transmembrane helix</keyword>
<accession>A0A0G1Q4F0</accession>
<dbReference type="Gene3D" id="2.60.40.420">
    <property type="entry name" value="Cupredoxins - blue copper proteins"/>
    <property type="match status" value="1"/>
</dbReference>
<keyword evidence="3" id="KW-0186">Copper</keyword>
<sequence length="136" mass="15016">MKKTIIYIVIGAIIFGGIGGGLYFLQKSREKEPPKAAEIQPTGETKEFHVRSFNFGFDPPTIEVNAGDKVRIILTTDDISHGLGINEFMVNKRVDPSPAEPTIIEFLADKKGEFSFYCSVPCGDGHLDMKGKLIVR</sequence>
<name>A0A0G1Q4F0_9BACT</name>
<evidence type="ECO:0000313" key="6">
    <source>
        <dbReference type="EMBL" id="KKU39667.1"/>
    </source>
</evidence>
<comment type="subcellular location">
    <subcellularLocation>
        <location evidence="1">Cell envelope</location>
    </subcellularLocation>
</comment>
<proteinExistence type="predicted"/>
<reference evidence="6 7" key="1">
    <citation type="journal article" date="2015" name="Nature">
        <title>rRNA introns, odd ribosomes, and small enigmatic genomes across a large radiation of phyla.</title>
        <authorList>
            <person name="Brown C.T."/>
            <person name="Hug L.A."/>
            <person name="Thomas B.C."/>
            <person name="Sharon I."/>
            <person name="Castelle C.J."/>
            <person name="Singh A."/>
            <person name="Wilkins M.J."/>
            <person name="Williams K.H."/>
            <person name="Banfield J.F."/>
        </authorList>
    </citation>
    <scope>NUCLEOTIDE SEQUENCE [LARGE SCALE GENOMIC DNA]</scope>
</reference>
<dbReference type="EMBL" id="LCMQ01000032">
    <property type="protein sequence ID" value="KKU39667.1"/>
    <property type="molecule type" value="Genomic_DNA"/>
</dbReference>
<dbReference type="InterPro" id="IPR028096">
    <property type="entry name" value="EfeO_Cupredoxin"/>
</dbReference>
<dbReference type="InterPro" id="IPR008972">
    <property type="entry name" value="Cupredoxin"/>
</dbReference>
<protein>
    <submittedName>
        <fullName evidence="6">Cytochrome c oxidase subunit II</fullName>
    </submittedName>
</protein>
<evidence type="ECO:0000256" key="2">
    <source>
        <dbReference type="ARBA" id="ARBA00022723"/>
    </source>
</evidence>
<evidence type="ECO:0000256" key="4">
    <source>
        <dbReference type="SAM" id="Phobius"/>
    </source>
</evidence>
<evidence type="ECO:0000313" key="7">
    <source>
        <dbReference type="Proteomes" id="UP000034202"/>
    </source>
</evidence>
<organism evidence="6 7">
    <name type="scientific">Candidatus Azambacteria bacterium GW2011_GWE2_46_45</name>
    <dbReference type="NCBI Taxonomy" id="1618625"/>
    <lineage>
        <taxon>Bacteria</taxon>
        <taxon>Candidatus Azamiibacteriota</taxon>
    </lineage>
</organism>
<dbReference type="SUPFAM" id="SSF49503">
    <property type="entry name" value="Cupredoxins"/>
    <property type="match status" value="1"/>
</dbReference>
<dbReference type="GO" id="GO:0046872">
    <property type="term" value="F:metal ion binding"/>
    <property type="evidence" value="ECO:0007669"/>
    <property type="project" value="UniProtKB-KW"/>
</dbReference>
<evidence type="ECO:0000256" key="3">
    <source>
        <dbReference type="ARBA" id="ARBA00023008"/>
    </source>
</evidence>
<dbReference type="PANTHER" id="PTHR42838:SF2">
    <property type="entry name" value="NITROUS-OXIDE REDUCTASE"/>
    <property type="match status" value="1"/>
</dbReference>
<evidence type="ECO:0000259" key="5">
    <source>
        <dbReference type="Pfam" id="PF13473"/>
    </source>
</evidence>
<dbReference type="InterPro" id="IPR051403">
    <property type="entry name" value="NosZ/Cyto_c_oxidase_sub2"/>
</dbReference>